<feature type="domain" description="HTH gntR-type" evidence="7">
    <location>
        <begin position="21"/>
        <end position="89"/>
    </location>
</feature>
<dbReference type="Pfam" id="PF00155">
    <property type="entry name" value="Aminotran_1_2"/>
    <property type="match status" value="1"/>
</dbReference>
<gene>
    <name evidence="8" type="ORF">CYJ10_20685</name>
</gene>
<keyword evidence="8" id="KW-0808">Transferase</keyword>
<keyword evidence="3" id="KW-0805">Transcription regulation</keyword>
<dbReference type="CDD" id="cd00609">
    <property type="entry name" value="AAT_like"/>
    <property type="match status" value="1"/>
</dbReference>
<dbReference type="OrthoDB" id="9804020at2"/>
<sequence length="493" mass="52734">MSIVASAVAPAARPTPPSSSGPLYQQLAGHYRQAISAGTLVPGDRMPSVRALMGLHAVSLSTALQACRELEAAGLLEARPRSGYFVCAPAQPALAPIEEPVPGLPDPAQYVGIHQRISAILARSKQHRINLGGACGAPELYPTDALRNAAVRALRRYPELFGTSVESDGHPAFRAALARHALRSRISVSPEEIVVTHGATEALTLALRAVAGPGDVIAVESPTYYGLLQILESLGMRALEIPCSPQTGISLEALELAAQTYANIKAVCVVPNLQNPLGCVMPDAHKQRLVAWCAARGLAMIEDDCCSATFDDDAPLSAAKSWDTTGTVIHCASLHKVLAPGMRLGWITAGKWQARVEMLKFGLSRPNETLAQIAVAEYMGTGAFDRHLRRLRTQLRVQREWVAQKVATTFPAGTRLTLPRGGLHLWVEMPGGVSSEAVFEQVLGDGIRVMPGAMFSNSNRFNHFLRLNCGNLRTPELERALDTVAAAARRLAG</sequence>
<dbReference type="InterPro" id="IPR036390">
    <property type="entry name" value="WH_DNA-bd_sf"/>
</dbReference>
<dbReference type="RefSeq" id="WP_101683330.1">
    <property type="nucleotide sequence ID" value="NZ_PJRP01000010.1"/>
</dbReference>
<evidence type="ECO:0000313" key="8">
    <source>
        <dbReference type="EMBL" id="PLP98717.1"/>
    </source>
</evidence>
<organism evidence="8 9">
    <name type="scientific">Cupriavidus pauculus</name>
    <dbReference type="NCBI Taxonomy" id="82633"/>
    <lineage>
        <taxon>Bacteria</taxon>
        <taxon>Pseudomonadati</taxon>
        <taxon>Pseudomonadota</taxon>
        <taxon>Betaproteobacteria</taxon>
        <taxon>Burkholderiales</taxon>
        <taxon>Burkholderiaceae</taxon>
        <taxon>Cupriavidus</taxon>
    </lineage>
</organism>
<protein>
    <submittedName>
        <fullName evidence="8">2-aminoadipate aminotransferase</fullName>
    </submittedName>
</protein>
<dbReference type="InterPro" id="IPR004839">
    <property type="entry name" value="Aminotransferase_I/II_large"/>
</dbReference>
<keyword evidence="2" id="KW-0663">Pyridoxal phosphate</keyword>
<dbReference type="InterPro" id="IPR051446">
    <property type="entry name" value="HTH_trans_reg/aminotransferase"/>
</dbReference>
<dbReference type="InterPro" id="IPR036388">
    <property type="entry name" value="WH-like_DNA-bd_sf"/>
</dbReference>
<dbReference type="GO" id="GO:0030170">
    <property type="term" value="F:pyridoxal phosphate binding"/>
    <property type="evidence" value="ECO:0007669"/>
    <property type="project" value="InterPro"/>
</dbReference>
<keyword evidence="4" id="KW-0238">DNA-binding</keyword>
<dbReference type="GO" id="GO:0003677">
    <property type="term" value="F:DNA binding"/>
    <property type="evidence" value="ECO:0007669"/>
    <property type="project" value="UniProtKB-KW"/>
</dbReference>
<feature type="compositionally biased region" description="Low complexity" evidence="6">
    <location>
        <begin position="1"/>
        <end position="12"/>
    </location>
</feature>
<dbReference type="EMBL" id="PJRP01000010">
    <property type="protein sequence ID" value="PLP98717.1"/>
    <property type="molecule type" value="Genomic_DNA"/>
</dbReference>
<evidence type="ECO:0000259" key="7">
    <source>
        <dbReference type="PROSITE" id="PS50949"/>
    </source>
</evidence>
<dbReference type="PANTHER" id="PTHR46577:SF2">
    <property type="entry name" value="TRANSCRIPTIONAL REGULATORY PROTEIN"/>
    <property type="match status" value="1"/>
</dbReference>
<evidence type="ECO:0000256" key="6">
    <source>
        <dbReference type="SAM" id="MobiDB-lite"/>
    </source>
</evidence>
<proteinExistence type="inferred from homology"/>
<evidence type="ECO:0000256" key="5">
    <source>
        <dbReference type="ARBA" id="ARBA00023163"/>
    </source>
</evidence>
<dbReference type="SMART" id="SM00345">
    <property type="entry name" value="HTH_GNTR"/>
    <property type="match status" value="1"/>
</dbReference>
<name>A0A2N5C919_9BURK</name>
<dbReference type="GO" id="GO:0003700">
    <property type="term" value="F:DNA-binding transcription factor activity"/>
    <property type="evidence" value="ECO:0007669"/>
    <property type="project" value="InterPro"/>
</dbReference>
<comment type="caution">
    <text evidence="8">The sequence shown here is derived from an EMBL/GenBank/DDBJ whole genome shotgun (WGS) entry which is preliminary data.</text>
</comment>
<dbReference type="CDD" id="cd07377">
    <property type="entry name" value="WHTH_GntR"/>
    <property type="match status" value="1"/>
</dbReference>
<dbReference type="InterPro" id="IPR015424">
    <property type="entry name" value="PyrdxlP-dep_Trfase"/>
</dbReference>
<feature type="region of interest" description="Disordered" evidence="6">
    <location>
        <begin position="1"/>
        <end position="22"/>
    </location>
</feature>
<comment type="similarity">
    <text evidence="1">In the C-terminal section; belongs to the class-I pyridoxal-phosphate-dependent aminotransferase family.</text>
</comment>
<keyword evidence="5" id="KW-0804">Transcription</keyword>
<dbReference type="AlphaFoldDB" id="A0A2N5C919"/>
<dbReference type="PROSITE" id="PS50949">
    <property type="entry name" value="HTH_GNTR"/>
    <property type="match status" value="1"/>
</dbReference>
<evidence type="ECO:0000313" key="9">
    <source>
        <dbReference type="Proteomes" id="UP000234341"/>
    </source>
</evidence>
<dbReference type="PANTHER" id="PTHR46577">
    <property type="entry name" value="HTH-TYPE TRANSCRIPTIONAL REGULATORY PROTEIN GABR"/>
    <property type="match status" value="1"/>
</dbReference>
<dbReference type="Gene3D" id="1.10.10.10">
    <property type="entry name" value="Winged helix-like DNA-binding domain superfamily/Winged helix DNA-binding domain"/>
    <property type="match status" value="1"/>
</dbReference>
<dbReference type="Gene3D" id="3.40.640.10">
    <property type="entry name" value="Type I PLP-dependent aspartate aminotransferase-like (Major domain)"/>
    <property type="match status" value="1"/>
</dbReference>
<dbReference type="InterPro" id="IPR015421">
    <property type="entry name" value="PyrdxlP-dep_Trfase_major"/>
</dbReference>
<dbReference type="InterPro" id="IPR000524">
    <property type="entry name" value="Tscrpt_reg_HTH_GntR"/>
</dbReference>
<dbReference type="Pfam" id="PF00392">
    <property type="entry name" value="GntR"/>
    <property type="match status" value="1"/>
</dbReference>
<dbReference type="SUPFAM" id="SSF53383">
    <property type="entry name" value="PLP-dependent transferases"/>
    <property type="match status" value="1"/>
</dbReference>
<evidence type="ECO:0000256" key="3">
    <source>
        <dbReference type="ARBA" id="ARBA00023015"/>
    </source>
</evidence>
<accession>A0A2N5C919</accession>
<dbReference type="SUPFAM" id="SSF46785">
    <property type="entry name" value="Winged helix' DNA-binding domain"/>
    <property type="match status" value="1"/>
</dbReference>
<dbReference type="GO" id="GO:0008483">
    <property type="term" value="F:transaminase activity"/>
    <property type="evidence" value="ECO:0007669"/>
    <property type="project" value="UniProtKB-KW"/>
</dbReference>
<dbReference type="STRING" id="82633.GCA_000974605_02162"/>
<evidence type="ECO:0000256" key="4">
    <source>
        <dbReference type="ARBA" id="ARBA00023125"/>
    </source>
</evidence>
<keyword evidence="8" id="KW-0032">Aminotransferase</keyword>
<evidence type="ECO:0000256" key="1">
    <source>
        <dbReference type="ARBA" id="ARBA00005384"/>
    </source>
</evidence>
<dbReference type="Proteomes" id="UP000234341">
    <property type="component" value="Unassembled WGS sequence"/>
</dbReference>
<reference evidence="8 9" key="1">
    <citation type="submission" date="2017-12" db="EMBL/GenBank/DDBJ databases">
        <title>Genome sequence of the active heterotrophic nitrifier-denitrifier, Cupriavidus pauculus UM1.</title>
        <authorList>
            <person name="Putonti C."/>
            <person name="Castignetti D."/>
        </authorList>
    </citation>
    <scope>NUCLEOTIDE SEQUENCE [LARGE SCALE GENOMIC DNA]</scope>
    <source>
        <strain evidence="8 9">UM1</strain>
    </source>
</reference>
<evidence type="ECO:0000256" key="2">
    <source>
        <dbReference type="ARBA" id="ARBA00022898"/>
    </source>
</evidence>